<keyword evidence="2" id="KW-0012">Acyltransferase</keyword>
<dbReference type="PROSITE" id="PS51186">
    <property type="entry name" value="GNAT"/>
    <property type="match status" value="2"/>
</dbReference>
<reference evidence="4 5" key="1">
    <citation type="journal article" date="2016" name="Nat. Commun.">
        <title>Thousands of microbial genomes shed light on interconnected biogeochemical processes in an aquifer system.</title>
        <authorList>
            <person name="Anantharaman K."/>
            <person name="Brown C.T."/>
            <person name="Hug L.A."/>
            <person name="Sharon I."/>
            <person name="Castelle C.J."/>
            <person name="Probst A.J."/>
            <person name="Thomas B.C."/>
            <person name="Singh A."/>
            <person name="Wilkins M.J."/>
            <person name="Karaoz U."/>
            <person name="Brodie E.L."/>
            <person name="Williams K.H."/>
            <person name="Hubbard S.S."/>
            <person name="Banfield J.F."/>
        </authorList>
    </citation>
    <scope>NUCLEOTIDE SEQUENCE [LARGE SCALE GENOMIC DNA]</scope>
</reference>
<dbReference type="AlphaFoldDB" id="A0A1G1WPF0"/>
<organism evidence="4 5">
    <name type="scientific">Candidatus Woykebacteria bacterium RIFCSPHIGHO2_02_FULL_43_16b</name>
    <dbReference type="NCBI Taxonomy" id="1802601"/>
    <lineage>
        <taxon>Bacteria</taxon>
        <taxon>Candidatus Woykeibacteriota</taxon>
    </lineage>
</organism>
<dbReference type="GO" id="GO:0016747">
    <property type="term" value="F:acyltransferase activity, transferring groups other than amino-acyl groups"/>
    <property type="evidence" value="ECO:0007669"/>
    <property type="project" value="InterPro"/>
</dbReference>
<accession>A0A1G1WPF0</accession>
<dbReference type="Proteomes" id="UP000177821">
    <property type="component" value="Unassembled WGS sequence"/>
</dbReference>
<dbReference type="CDD" id="cd04301">
    <property type="entry name" value="NAT_SF"/>
    <property type="match status" value="1"/>
</dbReference>
<evidence type="ECO:0000313" key="5">
    <source>
        <dbReference type="Proteomes" id="UP000177821"/>
    </source>
</evidence>
<protein>
    <recommendedName>
        <fullName evidence="3">N-acetyltransferase domain-containing protein</fullName>
    </recommendedName>
</protein>
<dbReference type="InterPro" id="IPR016181">
    <property type="entry name" value="Acyl_CoA_acyltransferase"/>
</dbReference>
<dbReference type="InterPro" id="IPR000182">
    <property type="entry name" value="GNAT_dom"/>
</dbReference>
<sequence length="298" mass="33683">MQFPISNSQFSKKSLEIVELAKVPEEFLGSRKEANLLEYVNSRILVSLGGGSVVGSVRIAEQVGSPIKGLITDLMVDKSHGQNGVEEELIKSAEKKLGELGVKEIDGLCLDGVSQVRYYYRLGFKPFRRTVSITWDLTKESVKEVNPEYEMREFQEFKEEFAEVIVNSLQPYWTPWKEGADKKNQEARIKKQLEELFVDKSYRVFAAFQDGQMVGLVDACLSEPNLVFGVCVRRDFGGRKLGSTLLKASLSYLREQGLKMAKTLATSGLDDYDPQIYLYTLSAGGKMEKEYIDLRKEI</sequence>
<feature type="domain" description="N-acetyltransferase" evidence="3">
    <location>
        <begin position="8"/>
        <end position="156"/>
    </location>
</feature>
<dbReference type="PANTHER" id="PTHR43877:SF1">
    <property type="entry name" value="ACETYLTRANSFERASE"/>
    <property type="match status" value="1"/>
</dbReference>
<dbReference type="Gene3D" id="3.40.630.30">
    <property type="match status" value="2"/>
</dbReference>
<dbReference type="InterPro" id="IPR050832">
    <property type="entry name" value="Bact_Acetyltransf"/>
</dbReference>
<dbReference type="SUPFAM" id="SSF55729">
    <property type="entry name" value="Acyl-CoA N-acyltransferases (Nat)"/>
    <property type="match status" value="1"/>
</dbReference>
<gene>
    <name evidence="4" type="ORF">A3J50_00170</name>
</gene>
<comment type="caution">
    <text evidence="4">The sequence shown here is derived from an EMBL/GenBank/DDBJ whole genome shotgun (WGS) entry which is preliminary data.</text>
</comment>
<evidence type="ECO:0000313" key="4">
    <source>
        <dbReference type="EMBL" id="OGY29615.1"/>
    </source>
</evidence>
<evidence type="ECO:0000259" key="3">
    <source>
        <dbReference type="PROSITE" id="PS51186"/>
    </source>
</evidence>
<keyword evidence="1" id="KW-0808">Transferase</keyword>
<evidence type="ECO:0000256" key="2">
    <source>
        <dbReference type="ARBA" id="ARBA00023315"/>
    </source>
</evidence>
<dbReference type="Pfam" id="PF00583">
    <property type="entry name" value="Acetyltransf_1"/>
    <property type="match status" value="2"/>
</dbReference>
<feature type="domain" description="N-acetyltransferase" evidence="3">
    <location>
        <begin position="152"/>
        <end position="298"/>
    </location>
</feature>
<evidence type="ECO:0000256" key="1">
    <source>
        <dbReference type="ARBA" id="ARBA00022679"/>
    </source>
</evidence>
<dbReference type="EMBL" id="MHCX01000020">
    <property type="protein sequence ID" value="OGY29615.1"/>
    <property type="molecule type" value="Genomic_DNA"/>
</dbReference>
<dbReference type="PANTHER" id="PTHR43877">
    <property type="entry name" value="AMINOALKYLPHOSPHONATE N-ACETYLTRANSFERASE-RELATED-RELATED"/>
    <property type="match status" value="1"/>
</dbReference>
<name>A0A1G1WPF0_9BACT</name>
<proteinExistence type="predicted"/>